<dbReference type="EMBL" id="GGEC01071666">
    <property type="protein sequence ID" value="MBX52150.1"/>
    <property type="molecule type" value="Transcribed_RNA"/>
</dbReference>
<sequence>MRNSGIELKM</sequence>
<reference evidence="1" key="1">
    <citation type="submission" date="2018-02" db="EMBL/GenBank/DDBJ databases">
        <title>Rhizophora mucronata_Transcriptome.</title>
        <authorList>
            <person name="Meera S.P."/>
            <person name="Sreeshan A."/>
            <person name="Augustine A."/>
        </authorList>
    </citation>
    <scope>NUCLEOTIDE SEQUENCE</scope>
    <source>
        <tissue evidence="1">Leaf</tissue>
    </source>
</reference>
<proteinExistence type="predicted"/>
<organism evidence="1">
    <name type="scientific">Rhizophora mucronata</name>
    <name type="common">Asiatic mangrove</name>
    <dbReference type="NCBI Taxonomy" id="61149"/>
    <lineage>
        <taxon>Eukaryota</taxon>
        <taxon>Viridiplantae</taxon>
        <taxon>Streptophyta</taxon>
        <taxon>Embryophyta</taxon>
        <taxon>Tracheophyta</taxon>
        <taxon>Spermatophyta</taxon>
        <taxon>Magnoliopsida</taxon>
        <taxon>eudicotyledons</taxon>
        <taxon>Gunneridae</taxon>
        <taxon>Pentapetalae</taxon>
        <taxon>rosids</taxon>
        <taxon>fabids</taxon>
        <taxon>Malpighiales</taxon>
        <taxon>Rhizophoraceae</taxon>
        <taxon>Rhizophora</taxon>
    </lineage>
</organism>
<name>A0A2P2PBM8_RHIMU</name>
<protein>
    <submittedName>
        <fullName evidence="1">Uncharacterized protein</fullName>
    </submittedName>
</protein>
<evidence type="ECO:0000313" key="1">
    <source>
        <dbReference type="EMBL" id="MBX52150.1"/>
    </source>
</evidence>
<accession>A0A2P2PBM8</accession>